<dbReference type="AlphaFoldDB" id="A0AAN7MJA8"/>
<evidence type="ECO:0000259" key="3">
    <source>
        <dbReference type="PROSITE" id="PS50878"/>
    </source>
</evidence>
<evidence type="ECO:0000313" key="4">
    <source>
        <dbReference type="EMBL" id="KAK4806759.1"/>
    </source>
</evidence>
<dbReference type="Gene3D" id="3.30.70.270">
    <property type="match status" value="2"/>
</dbReference>
<dbReference type="EMBL" id="JAUNZN010000033">
    <property type="protein sequence ID" value="KAK4806759.1"/>
    <property type="molecule type" value="Genomic_DNA"/>
</dbReference>
<dbReference type="InterPro" id="IPR043502">
    <property type="entry name" value="DNA/RNA_pol_sf"/>
</dbReference>
<dbReference type="PANTHER" id="PTHR33064">
    <property type="entry name" value="POL PROTEIN"/>
    <property type="match status" value="1"/>
</dbReference>
<name>A0AAN7MJA8_MYCAM</name>
<dbReference type="Gene3D" id="3.10.10.10">
    <property type="entry name" value="HIV Type 1 Reverse Transcriptase, subunit A, domain 1"/>
    <property type="match status" value="1"/>
</dbReference>
<organism evidence="4 5">
    <name type="scientific">Mycteria americana</name>
    <name type="common">Wood stork</name>
    <dbReference type="NCBI Taxonomy" id="33587"/>
    <lineage>
        <taxon>Eukaryota</taxon>
        <taxon>Metazoa</taxon>
        <taxon>Chordata</taxon>
        <taxon>Craniata</taxon>
        <taxon>Vertebrata</taxon>
        <taxon>Euteleostomi</taxon>
        <taxon>Archelosauria</taxon>
        <taxon>Archosauria</taxon>
        <taxon>Dinosauria</taxon>
        <taxon>Saurischia</taxon>
        <taxon>Theropoda</taxon>
        <taxon>Coelurosauria</taxon>
        <taxon>Aves</taxon>
        <taxon>Neognathae</taxon>
        <taxon>Neoaves</taxon>
        <taxon>Aequornithes</taxon>
        <taxon>Ciconiiformes</taxon>
        <taxon>Ciconiidae</taxon>
        <taxon>Mycteria</taxon>
    </lineage>
</organism>
<accession>A0AAN7MJA8</accession>
<dbReference type="GO" id="GO:0004523">
    <property type="term" value="F:RNA-DNA hybrid ribonuclease activity"/>
    <property type="evidence" value="ECO:0007669"/>
    <property type="project" value="UniProtKB-EC"/>
</dbReference>
<evidence type="ECO:0000256" key="2">
    <source>
        <dbReference type="ARBA" id="ARBA00012180"/>
    </source>
</evidence>
<reference evidence="4 5" key="1">
    <citation type="journal article" date="2023" name="J. Hered.">
        <title>Chromosome-level genome of the wood stork (Mycteria americana) provides insight into avian chromosome evolution.</title>
        <authorList>
            <person name="Flamio R. Jr."/>
            <person name="Ramstad K.M."/>
        </authorList>
    </citation>
    <scope>NUCLEOTIDE SEQUENCE [LARGE SCALE GENOMIC DNA]</scope>
    <source>
        <strain evidence="4">JAX WOST 10</strain>
    </source>
</reference>
<dbReference type="SUPFAM" id="SSF56672">
    <property type="entry name" value="DNA/RNA polymerases"/>
    <property type="match status" value="1"/>
</dbReference>
<dbReference type="Pfam" id="PF00078">
    <property type="entry name" value="RVT_1"/>
    <property type="match status" value="1"/>
</dbReference>
<evidence type="ECO:0000313" key="5">
    <source>
        <dbReference type="Proteomes" id="UP001333110"/>
    </source>
</evidence>
<dbReference type="Proteomes" id="UP001333110">
    <property type="component" value="Unassembled WGS sequence"/>
</dbReference>
<comment type="similarity">
    <text evidence="1">Belongs to the beta type-B retroviral polymerase family. HERV class-II K(HML-2) pol subfamily.</text>
</comment>
<dbReference type="InterPro" id="IPR051320">
    <property type="entry name" value="Viral_Replic_Matur_Polypro"/>
</dbReference>
<dbReference type="EC" id="3.1.26.4" evidence="2"/>
<sequence>MKARYPFKEDLANYQGKRTTTEEGIQYLRELAVLEVNYGDLDDKQVSKDLDDVQCTWTMWRKRLGCQGFPMESVPSRTGQRERPRRMPHGTVWFFLCDQGEDMRKLDGELTFKLETHVRELMGKTAAKKWSSKKAVGSVDVKTKEGNQRSPRYRKRTEITSLDYGEGTSGLAVQGRSKGATRFTGLCIRLPGTSDPQKYKALVYTGAQCTLISSGYKGVEPIWISGLSVLEAEVSLIGNEWQKHPIVTGPEAPCILGIDYLRLRYFKVPKGYQWAFGVAAVETENMIKQLSTLSGLLEDPSVVGLLRVEEQQSISHNDSQYHTNQDSLVPINELNHQLESQGVISKTRSPFNSPTWPVQKSDGEWRLTVDYCGMNKVTPLLSAAIPDMLDLQYELESKASKWYDTTDIANAFFSIPLAAECRPQFAFMWRGVQYTWNRLPQGWKHSPTICHGLIQTALEQVDALDHLQYIDDIIAWGNKMEEVCEKGKRVIQILLKAGFAIKKSKVKGPAQEIQFLGKKIQDGCRHIPMNVTNKITTTSSPPNKKETQAFLGIVGFWRMHIPGYSQLVSPLYRVT</sequence>
<protein>
    <recommendedName>
        <fullName evidence="2">ribonuclease H</fullName>
        <ecNumber evidence="2">3.1.26.4</ecNumber>
    </recommendedName>
</protein>
<dbReference type="PROSITE" id="PS50878">
    <property type="entry name" value="RT_POL"/>
    <property type="match status" value="1"/>
</dbReference>
<feature type="domain" description="Reverse transcriptase" evidence="3">
    <location>
        <begin position="339"/>
        <end position="520"/>
    </location>
</feature>
<proteinExistence type="inferred from homology"/>
<dbReference type="InterPro" id="IPR000477">
    <property type="entry name" value="RT_dom"/>
</dbReference>
<gene>
    <name evidence="4" type="ORF">QYF61_005555</name>
</gene>
<evidence type="ECO:0000256" key="1">
    <source>
        <dbReference type="ARBA" id="ARBA00010879"/>
    </source>
</evidence>
<dbReference type="PANTHER" id="PTHR33064:SF29">
    <property type="entry name" value="PEPTIDASE A2 DOMAIN-CONTAINING PROTEIN-RELATED"/>
    <property type="match status" value="1"/>
</dbReference>
<keyword evidence="5" id="KW-1185">Reference proteome</keyword>
<dbReference type="InterPro" id="IPR043128">
    <property type="entry name" value="Rev_trsase/Diguanyl_cyclase"/>
</dbReference>
<comment type="caution">
    <text evidence="4">The sequence shown here is derived from an EMBL/GenBank/DDBJ whole genome shotgun (WGS) entry which is preliminary data.</text>
</comment>